<evidence type="ECO:0000313" key="2">
    <source>
        <dbReference type="EnsemblPlants" id="EMT28731"/>
    </source>
</evidence>
<accession>M8CY34</accession>
<dbReference type="ExpressionAtlas" id="M8CY34">
    <property type="expression patterns" value="baseline"/>
</dbReference>
<dbReference type="AlphaFoldDB" id="M8CY34"/>
<dbReference type="EnsemblPlants" id="EMT28731">
    <property type="protein sequence ID" value="EMT28731"/>
    <property type="gene ID" value="F775_16150"/>
</dbReference>
<reference evidence="2" key="1">
    <citation type="submission" date="2015-06" db="UniProtKB">
        <authorList>
            <consortium name="EnsemblPlants"/>
        </authorList>
    </citation>
    <scope>IDENTIFICATION</scope>
</reference>
<dbReference type="PANTHER" id="PTHR34708">
    <property type="entry name" value="OS07G0440000 PROTEIN"/>
    <property type="match status" value="1"/>
</dbReference>
<proteinExistence type="predicted"/>
<protein>
    <recommendedName>
        <fullName evidence="1">KIB1-4 beta-propeller domain-containing protein</fullName>
    </recommendedName>
</protein>
<dbReference type="InterPro" id="IPR005174">
    <property type="entry name" value="KIB1-4_b-propeller"/>
</dbReference>
<sequence>MEFGSWWAVTWWKELKLAGTGSSVKPHPMLSTLDHHGQRPPARVVGSGNGRFALAVDQKHWNMGTSSWRRIFLVDPRAGKEIELVSPPRVHEDECVRKIVFAPNQNYDWTVVALCNRDKLAYIDGKVDRKWTTTDVIDRYLVDLAFYDAGHDLHCYCLDSRGGVHALRTPRGYLDDQLTLVWRCDFDPATFAKPYDVVYKLTSTKHIFFCHGNMYQVWQNNSCNVSSGTGISGCPPTRSSS</sequence>
<evidence type="ECO:0000259" key="1">
    <source>
        <dbReference type="Pfam" id="PF03478"/>
    </source>
</evidence>
<dbReference type="Pfam" id="PF03478">
    <property type="entry name" value="Beta-prop_KIB1-4"/>
    <property type="match status" value="1"/>
</dbReference>
<organism evidence="2">
    <name type="scientific">Aegilops tauschii</name>
    <name type="common">Tausch's goatgrass</name>
    <name type="synonym">Aegilops squarrosa</name>
    <dbReference type="NCBI Taxonomy" id="37682"/>
    <lineage>
        <taxon>Eukaryota</taxon>
        <taxon>Viridiplantae</taxon>
        <taxon>Streptophyta</taxon>
        <taxon>Embryophyta</taxon>
        <taxon>Tracheophyta</taxon>
        <taxon>Spermatophyta</taxon>
        <taxon>Magnoliopsida</taxon>
        <taxon>Liliopsida</taxon>
        <taxon>Poales</taxon>
        <taxon>Poaceae</taxon>
        <taxon>BOP clade</taxon>
        <taxon>Pooideae</taxon>
        <taxon>Triticodae</taxon>
        <taxon>Triticeae</taxon>
        <taxon>Triticinae</taxon>
        <taxon>Aegilops</taxon>
    </lineage>
</organism>
<name>M8CY34_AEGTA</name>
<feature type="domain" description="KIB1-4 beta-propeller" evidence="1">
    <location>
        <begin position="41"/>
        <end position="221"/>
    </location>
</feature>
<dbReference type="PANTHER" id="PTHR34708:SF7">
    <property type="entry name" value="DUF295 DOMAIN-CONTAINING PROTEIN"/>
    <property type="match status" value="1"/>
</dbReference>